<gene>
    <name evidence="3" type="ORF">FSPOR_6778</name>
</gene>
<proteinExistence type="inferred from homology"/>
<dbReference type="SUPFAM" id="SSF51735">
    <property type="entry name" value="NAD(P)-binding Rossmann-fold domains"/>
    <property type="match status" value="1"/>
</dbReference>
<dbReference type="CDD" id="cd05233">
    <property type="entry name" value="SDR_c"/>
    <property type="match status" value="1"/>
</dbReference>
<dbReference type="EMBL" id="PXOF01000096">
    <property type="protein sequence ID" value="RGP66158.1"/>
    <property type="molecule type" value="Genomic_DNA"/>
</dbReference>
<protein>
    <submittedName>
        <fullName evidence="3">3-oxoacyl-acyl-carrier-reductase</fullName>
    </submittedName>
</protein>
<dbReference type="GO" id="GO:0048038">
    <property type="term" value="F:quinone binding"/>
    <property type="evidence" value="ECO:0007669"/>
    <property type="project" value="TreeGrafter"/>
</dbReference>
<evidence type="ECO:0000256" key="2">
    <source>
        <dbReference type="ARBA" id="ARBA00022857"/>
    </source>
</evidence>
<sequence length="256" mass="26569">MSSSQAFANKAIAITGAGSGIGRATALYLGQRGASLAISDVNKTSVDAVAAAILAEVPSATVIASAVDVSKADEVKSWIEKTAAHFGRLDGAANIAGTGGNEEPVALDAQTDDGWNFVLNINLTGTMYCLREELRVISEGGSIVNTSSVLGLRSSPTPGDSPYVTSKHGVLGLTRTVAREYGHKNIRVNCVNPGAIATSMMGANDGEEKPLPEYIQPPINRWGTPHEVAQLIGFLLGDESRYINGTSVVIDGGLIC</sequence>
<organism evidence="3 4">
    <name type="scientific">Fusarium sporotrichioides</name>
    <dbReference type="NCBI Taxonomy" id="5514"/>
    <lineage>
        <taxon>Eukaryota</taxon>
        <taxon>Fungi</taxon>
        <taxon>Dikarya</taxon>
        <taxon>Ascomycota</taxon>
        <taxon>Pezizomycotina</taxon>
        <taxon>Sordariomycetes</taxon>
        <taxon>Hypocreomycetidae</taxon>
        <taxon>Hypocreales</taxon>
        <taxon>Nectriaceae</taxon>
        <taxon>Fusarium</taxon>
    </lineage>
</organism>
<dbReference type="Gene3D" id="3.40.50.720">
    <property type="entry name" value="NAD(P)-binding Rossmann-like Domain"/>
    <property type="match status" value="1"/>
</dbReference>
<dbReference type="Pfam" id="PF13561">
    <property type="entry name" value="adh_short_C2"/>
    <property type="match status" value="1"/>
</dbReference>
<dbReference type="PROSITE" id="PS00061">
    <property type="entry name" value="ADH_SHORT"/>
    <property type="match status" value="1"/>
</dbReference>
<evidence type="ECO:0000256" key="1">
    <source>
        <dbReference type="ARBA" id="ARBA00006484"/>
    </source>
</evidence>
<dbReference type="FunFam" id="3.40.50.720:FF:000084">
    <property type="entry name" value="Short-chain dehydrogenase reductase"/>
    <property type="match status" value="1"/>
</dbReference>
<keyword evidence="4" id="KW-1185">Reference proteome</keyword>
<dbReference type="InterPro" id="IPR020904">
    <property type="entry name" value="Sc_DH/Rdtase_CS"/>
</dbReference>
<comment type="similarity">
    <text evidence="1">Belongs to the short-chain dehydrogenases/reductases (SDR) family.</text>
</comment>
<dbReference type="Proteomes" id="UP000266152">
    <property type="component" value="Unassembled WGS sequence"/>
</dbReference>
<dbReference type="AlphaFoldDB" id="A0A395S171"/>
<reference evidence="3 4" key="1">
    <citation type="journal article" date="2018" name="PLoS Pathog.">
        <title>Evolution of structural diversity of trichothecenes, a family of toxins produced by plant pathogenic and entomopathogenic fungi.</title>
        <authorList>
            <person name="Proctor R.H."/>
            <person name="McCormick S.P."/>
            <person name="Kim H.S."/>
            <person name="Cardoza R.E."/>
            <person name="Stanley A.M."/>
            <person name="Lindo L."/>
            <person name="Kelly A."/>
            <person name="Brown D.W."/>
            <person name="Lee T."/>
            <person name="Vaughan M.M."/>
            <person name="Alexander N.J."/>
            <person name="Busman M."/>
            <person name="Gutierrez S."/>
        </authorList>
    </citation>
    <scope>NUCLEOTIDE SEQUENCE [LARGE SCALE GENOMIC DNA]</scope>
    <source>
        <strain evidence="3 4">NRRL 3299</strain>
    </source>
</reference>
<dbReference type="PRINTS" id="PR00081">
    <property type="entry name" value="GDHRDH"/>
</dbReference>
<keyword evidence="2" id="KW-0521">NADP</keyword>
<dbReference type="GO" id="GO:0016616">
    <property type="term" value="F:oxidoreductase activity, acting on the CH-OH group of donors, NAD or NADP as acceptor"/>
    <property type="evidence" value="ECO:0007669"/>
    <property type="project" value="TreeGrafter"/>
</dbReference>
<dbReference type="PANTHER" id="PTHR42760">
    <property type="entry name" value="SHORT-CHAIN DEHYDROGENASES/REDUCTASES FAMILY MEMBER"/>
    <property type="match status" value="1"/>
</dbReference>
<dbReference type="STRING" id="5514.A0A395S171"/>
<accession>A0A395S171</accession>
<dbReference type="GO" id="GO:0006633">
    <property type="term" value="P:fatty acid biosynthetic process"/>
    <property type="evidence" value="ECO:0007669"/>
    <property type="project" value="TreeGrafter"/>
</dbReference>
<name>A0A395S171_FUSSP</name>
<evidence type="ECO:0000313" key="4">
    <source>
        <dbReference type="Proteomes" id="UP000266152"/>
    </source>
</evidence>
<evidence type="ECO:0000313" key="3">
    <source>
        <dbReference type="EMBL" id="RGP66158.1"/>
    </source>
</evidence>
<dbReference type="PRINTS" id="PR00080">
    <property type="entry name" value="SDRFAMILY"/>
</dbReference>
<comment type="caution">
    <text evidence="3">The sequence shown here is derived from an EMBL/GenBank/DDBJ whole genome shotgun (WGS) entry which is preliminary data.</text>
</comment>
<dbReference type="PANTHER" id="PTHR42760:SF45">
    <property type="entry name" value="SHORT CHAIN DEHYDROGENASE_REDUCTASE FAMILY PROTEIN, PUTATIVE (AFU_ORTHOLOGUE AFUA_3G09150)-RELATED"/>
    <property type="match status" value="1"/>
</dbReference>
<dbReference type="InterPro" id="IPR036291">
    <property type="entry name" value="NAD(P)-bd_dom_sf"/>
</dbReference>
<dbReference type="InterPro" id="IPR002347">
    <property type="entry name" value="SDR_fam"/>
</dbReference>